<dbReference type="Proteomes" id="UP000193498">
    <property type="component" value="Unassembled WGS sequence"/>
</dbReference>
<keyword evidence="2" id="KW-1185">Reference proteome</keyword>
<name>A0A1Y1Z021_9FUNG</name>
<dbReference type="InParanoid" id="A0A1Y1Z021"/>
<gene>
    <name evidence="1" type="ORF">K493DRAFT_382622</name>
</gene>
<accession>A0A1Y1Z021</accession>
<proteinExistence type="predicted"/>
<protein>
    <submittedName>
        <fullName evidence="1">RNI-like protein</fullName>
    </submittedName>
</protein>
<organism evidence="1 2">
    <name type="scientific">Basidiobolus meristosporus CBS 931.73</name>
    <dbReference type="NCBI Taxonomy" id="1314790"/>
    <lineage>
        <taxon>Eukaryota</taxon>
        <taxon>Fungi</taxon>
        <taxon>Fungi incertae sedis</taxon>
        <taxon>Zoopagomycota</taxon>
        <taxon>Entomophthoromycotina</taxon>
        <taxon>Basidiobolomycetes</taxon>
        <taxon>Basidiobolales</taxon>
        <taxon>Basidiobolaceae</taxon>
        <taxon>Basidiobolus</taxon>
    </lineage>
</organism>
<dbReference type="InterPro" id="IPR032675">
    <property type="entry name" value="LRR_dom_sf"/>
</dbReference>
<dbReference type="PANTHER" id="PTHR13318">
    <property type="entry name" value="PARTNER OF PAIRED, ISOFORM B-RELATED"/>
    <property type="match status" value="1"/>
</dbReference>
<reference evidence="1 2" key="1">
    <citation type="submission" date="2016-07" db="EMBL/GenBank/DDBJ databases">
        <title>Pervasive Adenine N6-methylation of Active Genes in Fungi.</title>
        <authorList>
            <consortium name="DOE Joint Genome Institute"/>
            <person name="Mondo S.J."/>
            <person name="Dannebaum R.O."/>
            <person name="Kuo R.C."/>
            <person name="Labutti K."/>
            <person name="Haridas S."/>
            <person name="Kuo A."/>
            <person name="Salamov A."/>
            <person name="Ahrendt S.R."/>
            <person name="Lipzen A."/>
            <person name="Sullivan W."/>
            <person name="Andreopoulos W.B."/>
            <person name="Clum A."/>
            <person name="Lindquist E."/>
            <person name="Daum C."/>
            <person name="Ramamoorthy G.K."/>
            <person name="Gryganskyi A."/>
            <person name="Culley D."/>
            <person name="Magnuson J.K."/>
            <person name="James T.Y."/>
            <person name="O'Malley M.A."/>
            <person name="Stajich J.E."/>
            <person name="Spatafora J.W."/>
            <person name="Visel A."/>
            <person name="Grigoriev I.V."/>
        </authorList>
    </citation>
    <scope>NUCLEOTIDE SEQUENCE [LARGE SCALE GENOMIC DNA]</scope>
    <source>
        <strain evidence="1 2">CBS 931.73</strain>
    </source>
</reference>
<evidence type="ECO:0000313" key="2">
    <source>
        <dbReference type="Proteomes" id="UP000193498"/>
    </source>
</evidence>
<dbReference type="GO" id="GO:0019005">
    <property type="term" value="C:SCF ubiquitin ligase complex"/>
    <property type="evidence" value="ECO:0007669"/>
    <property type="project" value="TreeGrafter"/>
</dbReference>
<dbReference type="GO" id="GO:0031146">
    <property type="term" value="P:SCF-dependent proteasomal ubiquitin-dependent protein catabolic process"/>
    <property type="evidence" value="ECO:0007669"/>
    <property type="project" value="TreeGrafter"/>
</dbReference>
<comment type="caution">
    <text evidence="1">The sequence shown here is derived from an EMBL/GenBank/DDBJ whole genome shotgun (WGS) entry which is preliminary data.</text>
</comment>
<dbReference type="AlphaFoldDB" id="A0A1Y1Z021"/>
<sequence>MYAQVITDSCVTVLVVETVTPLDLAPTRLILLRVYASEMSTASSTAIPFQDLTSPCLRKLLRYVEKDFGVLYNCTKVNKNWCTQSTEVLYSNPWSFFNNLKLGSKEQVRAMQLLRTLANSLEPSTLEAELANLKTGEKTMFRYYAFVRAVDLYQLHLCLWLEFRNNILFEETGKILWQTFRESISPNLKKLICGGAVPYNEIFPQGVTYPRLTHLEVKVFNFGKPLNSSHCRLIADCCGNLTTFRFSHGNRAHGMPLEFTEWDIASIIRAQKPNSLKTFCLQGLRYIRLHLIIEALIERHSESLTHLTLDNCISLGSRDFRSIAPLKQLQSLSLPWCVQVDNEVIMYLTEAIPSITEVNLSGTLVTDLGVSSLIETLGESLHGLNVSYLYSLNADTIFPVLARHACNLTHLSLESVRYSYETIWKFVSFCPDLELLILGIPQRTSIGALDTVIRLLNSYPKLQYLDMVNSTVPQHAADSFGAYPNLRKVRISIDGFRQELVLRE</sequence>
<dbReference type="SUPFAM" id="SSF52047">
    <property type="entry name" value="RNI-like"/>
    <property type="match status" value="1"/>
</dbReference>
<dbReference type="Gene3D" id="3.80.10.10">
    <property type="entry name" value="Ribonuclease Inhibitor"/>
    <property type="match status" value="2"/>
</dbReference>
<dbReference type="OrthoDB" id="2376124at2759"/>
<dbReference type="STRING" id="1314790.A0A1Y1Z021"/>
<dbReference type="EMBL" id="MCFE01000044">
    <property type="protein sequence ID" value="ORY03631.1"/>
    <property type="molecule type" value="Genomic_DNA"/>
</dbReference>
<evidence type="ECO:0000313" key="1">
    <source>
        <dbReference type="EMBL" id="ORY03631.1"/>
    </source>
</evidence>